<dbReference type="PANTHER" id="PTHR10815:SF13">
    <property type="entry name" value="METHYLATED-DNA--PROTEIN-CYSTEINE METHYLTRANSFERASE"/>
    <property type="match status" value="1"/>
</dbReference>
<dbReference type="GO" id="GO:0006281">
    <property type="term" value="P:DNA repair"/>
    <property type="evidence" value="ECO:0007669"/>
    <property type="project" value="UniProtKB-KW"/>
</dbReference>
<feature type="domain" description="Methylated-DNA-[protein]-cysteine S-methyltransferase DNA binding" evidence="9">
    <location>
        <begin position="91"/>
        <end position="170"/>
    </location>
</feature>
<comment type="catalytic activity">
    <reaction evidence="1">
        <text>a 4-O-methyl-thymidine in DNA + L-cysteinyl-[protein] = a thymidine in DNA + S-methyl-L-cysteinyl-[protein]</text>
        <dbReference type="Rhea" id="RHEA:53428"/>
        <dbReference type="Rhea" id="RHEA-COMP:10131"/>
        <dbReference type="Rhea" id="RHEA-COMP:10132"/>
        <dbReference type="Rhea" id="RHEA-COMP:13555"/>
        <dbReference type="Rhea" id="RHEA-COMP:13556"/>
        <dbReference type="ChEBI" id="CHEBI:29950"/>
        <dbReference type="ChEBI" id="CHEBI:82612"/>
        <dbReference type="ChEBI" id="CHEBI:137386"/>
        <dbReference type="ChEBI" id="CHEBI:137387"/>
        <dbReference type="EC" id="2.1.1.63"/>
    </reaction>
</comment>
<dbReference type="InterPro" id="IPR036388">
    <property type="entry name" value="WH-like_DNA-bd_sf"/>
</dbReference>
<comment type="caution">
    <text evidence="10">The sequence shown here is derived from an EMBL/GenBank/DDBJ whole genome shotgun (WGS) entry which is preliminary data.</text>
</comment>
<dbReference type="SUPFAM" id="SSF46767">
    <property type="entry name" value="Methylated DNA-protein cysteine methyltransferase, C-terminal domain"/>
    <property type="match status" value="1"/>
</dbReference>
<organism evidence="10 11">
    <name type="scientific">Sphaerisporangium siamense</name>
    <dbReference type="NCBI Taxonomy" id="795645"/>
    <lineage>
        <taxon>Bacteria</taxon>
        <taxon>Bacillati</taxon>
        <taxon>Actinomycetota</taxon>
        <taxon>Actinomycetes</taxon>
        <taxon>Streptosporangiales</taxon>
        <taxon>Streptosporangiaceae</taxon>
        <taxon>Sphaerisporangium</taxon>
    </lineage>
</organism>
<reference evidence="10 11" key="1">
    <citation type="submission" date="2020-08" db="EMBL/GenBank/DDBJ databases">
        <title>Sequencing the genomes of 1000 actinobacteria strains.</title>
        <authorList>
            <person name="Klenk H.-P."/>
        </authorList>
    </citation>
    <scope>NUCLEOTIDE SEQUENCE [LARGE SCALE GENOMIC DNA]</scope>
    <source>
        <strain evidence="10 11">DSM 45784</strain>
    </source>
</reference>
<comment type="catalytic activity">
    <reaction evidence="8">
        <text>a 6-O-methyl-2'-deoxyguanosine in DNA + L-cysteinyl-[protein] = S-methyl-L-cysteinyl-[protein] + a 2'-deoxyguanosine in DNA</text>
        <dbReference type="Rhea" id="RHEA:24000"/>
        <dbReference type="Rhea" id="RHEA-COMP:10131"/>
        <dbReference type="Rhea" id="RHEA-COMP:10132"/>
        <dbReference type="Rhea" id="RHEA-COMP:11367"/>
        <dbReference type="Rhea" id="RHEA-COMP:11368"/>
        <dbReference type="ChEBI" id="CHEBI:29950"/>
        <dbReference type="ChEBI" id="CHEBI:82612"/>
        <dbReference type="ChEBI" id="CHEBI:85445"/>
        <dbReference type="ChEBI" id="CHEBI:85448"/>
        <dbReference type="EC" id="2.1.1.63"/>
    </reaction>
</comment>
<dbReference type="Pfam" id="PF01035">
    <property type="entry name" value="DNA_binding_1"/>
    <property type="match status" value="1"/>
</dbReference>
<dbReference type="GO" id="GO:0032259">
    <property type="term" value="P:methylation"/>
    <property type="evidence" value="ECO:0007669"/>
    <property type="project" value="UniProtKB-KW"/>
</dbReference>
<keyword evidence="7" id="KW-0234">DNA repair</keyword>
<evidence type="ECO:0000256" key="5">
    <source>
        <dbReference type="ARBA" id="ARBA00022679"/>
    </source>
</evidence>
<evidence type="ECO:0000256" key="7">
    <source>
        <dbReference type="ARBA" id="ARBA00023204"/>
    </source>
</evidence>
<dbReference type="AlphaFoldDB" id="A0A7W7GBT4"/>
<dbReference type="FunFam" id="1.10.10.10:FF:000214">
    <property type="entry name" value="Methylated-DNA--protein-cysteine methyltransferase"/>
    <property type="match status" value="1"/>
</dbReference>
<comment type="similarity">
    <text evidence="2">Belongs to the MGMT family.</text>
</comment>
<dbReference type="Proteomes" id="UP000542210">
    <property type="component" value="Unassembled WGS sequence"/>
</dbReference>
<proteinExistence type="inferred from homology"/>
<evidence type="ECO:0000256" key="8">
    <source>
        <dbReference type="ARBA" id="ARBA00049348"/>
    </source>
</evidence>
<evidence type="ECO:0000256" key="6">
    <source>
        <dbReference type="ARBA" id="ARBA00022763"/>
    </source>
</evidence>
<dbReference type="EMBL" id="JACHND010000001">
    <property type="protein sequence ID" value="MBB4705368.1"/>
    <property type="molecule type" value="Genomic_DNA"/>
</dbReference>
<dbReference type="NCBIfam" id="TIGR00589">
    <property type="entry name" value="ogt"/>
    <property type="match status" value="1"/>
</dbReference>
<evidence type="ECO:0000256" key="1">
    <source>
        <dbReference type="ARBA" id="ARBA00001286"/>
    </source>
</evidence>
<evidence type="ECO:0000256" key="3">
    <source>
        <dbReference type="ARBA" id="ARBA00011918"/>
    </source>
</evidence>
<dbReference type="Gene3D" id="1.10.10.10">
    <property type="entry name" value="Winged helix-like DNA-binding domain superfamily/Winged helix DNA-binding domain"/>
    <property type="match status" value="1"/>
</dbReference>
<evidence type="ECO:0000259" key="9">
    <source>
        <dbReference type="Pfam" id="PF01035"/>
    </source>
</evidence>
<gene>
    <name evidence="10" type="ORF">BJ982_006912</name>
</gene>
<dbReference type="InterPro" id="IPR001497">
    <property type="entry name" value="MethylDNA_cys_MeTrfase_AS"/>
</dbReference>
<dbReference type="InterPro" id="IPR036217">
    <property type="entry name" value="MethylDNA_cys_MeTrfase_DNAb"/>
</dbReference>
<evidence type="ECO:0000313" key="11">
    <source>
        <dbReference type="Proteomes" id="UP000542210"/>
    </source>
</evidence>
<dbReference type="EC" id="2.1.1.63" evidence="3"/>
<evidence type="ECO:0000313" key="10">
    <source>
        <dbReference type="EMBL" id="MBB4705368.1"/>
    </source>
</evidence>
<keyword evidence="11" id="KW-1185">Reference proteome</keyword>
<dbReference type="CDD" id="cd06445">
    <property type="entry name" value="ATase"/>
    <property type="match status" value="1"/>
</dbReference>
<protein>
    <recommendedName>
        <fullName evidence="3">methylated-DNA--[protein]-cysteine S-methyltransferase</fullName>
        <ecNumber evidence="3">2.1.1.63</ecNumber>
    </recommendedName>
</protein>
<keyword evidence="4 10" id="KW-0489">Methyltransferase</keyword>
<dbReference type="PROSITE" id="PS00374">
    <property type="entry name" value="MGMT"/>
    <property type="match status" value="1"/>
</dbReference>
<dbReference type="GO" id="GO:0003908">
    <property type="term" value="F:methylated-DNA-[protein]-cysteine S-methyltransferase activity"/>
    <property type="evidence" value="ECO:0007669"/>
    <property type="project" value="UniProtKB-EC"/>
</dbReference>
<sequence length="180" mass="19324">MEEGKRMLDVAFAGVPTRVGTVMAAVTRAGVVAAAFRDGPEARGRVLEHLDAAEADDPARTTLVREELAAYFAGELQRFTVPVDWRLMSPLQRRVLGTLYTRVPYGKVITYGELGAASRAGVDARAIGQVMGSNPLPIIVPCHRVVAGNGIGGFSGTGIETKRWLLTLEGHLAPTLDWEL</sequence>
<accession>A0A7W7GBT4</accession>
<evidence type="ECO:0000256" key="2">
    <source>
        <dbReference type="ARBA" id="ARBA00008711"/>
    </source>
</evidence>
<evidence type="ECO:0000256" key="4">
    <source>
        <dbReference type="ARBA" id="ARBA00022603"/>
    </source>
</evidence>
<dbReference type="SUPFAM" id="SSF53155">
    <property type="entry name" value="Methylated DNA-protein cysteine methyltransferase domain"/>
    <property type="match status" value="1"/>
</dbReference>
<keyword evidence="5 10" id="KW-0808">Transferase</keyword>
<keyword evidence="6" id="KW-0227">DNA damage</keyword>
<dbReference type="Gene3D" id="3.30.160.70">
    <property type="entry name" value="Methylated DNA-protein cysteine methyltransferase domain"/>
    <property type="match status" value="1"/>
</dbReference>
<dbReference type="InterPro" id="IPR036631">
    <property type="entry name" value="MGMT_N_sf"/>
</dbReference>
<name>A0A7W7GBT4_9ACTN</name>
<dbReference type="PANTHER" id="PTHR10815">
    <property type="entry name" value="METHYLATED-DNA--PROTEIN-CYSTEINE METHYLTRANSFERASE"/>
    <property type="match status" value="1"/>
</dbReference>
<dbReference type="InterPro" id="IPR014048">
    <property type="entry name" value="MethylDNA_cys_MeTrfase_DNA-bd"/>
</dbReference>